<dbReference type="InterPro" id="IPR036397">
    <property type="entry name" value="RNaseH_sf"/>
</dbReference>
<evidence type="ECO:0000259" key="2">
    <source>
        <dbReference type="PROSITE" id="PS50994"/>
    </source>
</evidence>
<dbReference type="InterPro" id="IPR050900">
    <property type="entry name" value="Transposase_IS3/IS150/IS904"/>
</dbReference>
<dbReference type="Pfam" id="PF13333">
    <property type="entry name" value="rve_2"/>
    <property type="match status" value="1"/>
</dbReference>
<evidence type="ECO:0000256" key="1">
    <source>
        <dbReference type="ARBA" id="ARBA00002286"/>
    </source>
</evidence>
<reference evidence="3" key="1">
    <citation type="submission" date="2020-02" db="EMBL/GenBank/DDBJ databases">
        <authorList>
            <person name="Meier V. D."/>
        </authorList>
    </citation>
    <scope>NUCLEOTIDE SEQUENCE</scope>
    <source>
        <strain evidence="3">AVDCRST_MAG93</strain>
    </source>
</reference>
<dbReference type="GO" id="GO:0015074">
    <property type="term" value="P:DNA integration"/>
    <property type="evidence" value="ECO:0007669"/>
    <property type="project" value="InterPro"/>
</dbReference>
<dbReference type="PANTHER" id="PTHR46889">
    <property type="entry name" value="TRANSPOSASE INSF FOR INSERTION SEQUENCE IS3B-RELATED"/>
    <property type="match status" value="1"/>
</dbReference>
<dbReference type="SUPFAM" id="SSF53098">
    <property type="entry name" value="Ribonuclease H-like"/>
    <property type="match status" value="1"/>
</dbReference>
<gene>
    <name evidence="3" type="ORF">AVDCRST_MAG93-8398</name>
</gene>
<dbReference type="EMBL" id="CADCTR010002832">
    <property type="protein sequence ID" value="CAA9370614.1"/>
    <property type="molecule type" value="Genomic_DNA"/>
</dbReference>
<evidence type="ECO:0000313" key="3">
    <source>
        <dbReference type="EMBL" id="CAA9370614.1"/>
    </source>
</evidence>
<protein>
    <submittedName>
        <fullName evidence="3">Mobile element protein</fullName>
    </submittedName>
</protein>
<proteinExistence type="predicted"/>
<comment type="function">
    <text evidence="1">Involved in the transposition of the insertion sequence.</text>
</comment>
<dbReference type="GO" id="GO:0003676">
    <property type="term" value="F:nucleic acid binding"/>
    <property type="evidence" value="ECO:0007669"/>
    <property type="project" value="InterPro"/>
</dbReference>
<dbReference type="InterPro" id="IPR048020">
    <property type="entry name" value="Transpos_IS3"/>
</dbReference>
<feature type="domain" description="Integrase catalytic" evidence="2">
    <location>
        <begin position="125"/>
        <end position="287"/>
    </location>
</feature>
<dbReference type="NCBIfam" id="NF033516">
    <property type="entry name" value="transpos_IS3"/>
    <property type="match status" value="1"/>
</dbReference>
<dbReference type="Gene3D" id="3.30.420.10">
    <property type="entry name" value="Ribonuclease H-like superfamily/Ribonuclease H"/>
    <property type="match status" value="1"/>
</dbReference>
<dbReference type="PROSITE" id="PS50994">
    <property type="entry name" value="INTEGRASE"/>
    <property type="match status" value="1"/>
</dbReference>
<organism evidence="3">
    <name type="scientific">uncultured Chloroflexia bacterium</name>
    <dbReference type="NCBI Taxonomy" id="1672391"/>
    <lineage>
        <taxon>Bacteria</taxon>
        <taxon>Bacillati</taxon>
        <taxon>Chloroflexota</taxon>
        <taxon>Chloroflexia</taxon>
        <taxon>environmental samples</taxon>
    </lineage>
</organism>
<accession>A0A6J4MW29</accession>
<name>A0A6J4MW29_9CHLR</name>
<dbReference type="InterPro" id="IPR001584">
    <property type="entry name" value="Integrase_cat-core"/>
</dbReference>
<dbReference type="Pfam" id="PF13276">
    <property type="entry name" value="HTH_21"/>
    <property type="match status" value="1"/>
</dbReference>
<sequence length="294" mass="33807">MTYAFIETEKANHRVSVMCRTLRVSKSGFYGWRDRPPSDRARADAILLEKIARIHADSHETYGAPRIHFELRVLGVRCARKRVARLMREASLFGCGGRRRKIRTTLCSHTERTPPVPDLVERNFTPEAPDRLWVADITYVRTWEGWLYLSFVLDTYSRKIVGWSMANNLRTGLVLDALNMAIYTRRPQPGLIHHSDRGSQYTSVEFGSRLKEAGLLPSMGSVADAYDNSMAESFISTLKRELIHRHSWPNRQTVRTAIFEYIEGFYNTRRRHSALGHPSHSKYEEVRLRGGAVA</sequence>
<dbReference type="InterPro" id="IPR012337">
    <property type="entry name" value="RNaseH-like_sf"/>
</dbReference>
<dbReference type="Pfam" id="PF00665">
    <property type="entry name" value="rve"/>
    <property type="match status" value="1"/>
</dbReference>
<dbReference type="PANTHER" id="PTHR46889:SF4">
    <property type="entry name" value="TRANSPOSASE INSO FOR INSERTION SEQUENCE ELEMENT IS911B-RELATED"/>
    <property type="match status" value="1"/>
</dbReference>
<dbReference type="AlphaFoldDB" id="A0A6J4MW29"/>
<dbReference type="InterPro" id="IPR025948">
    <property type="entry name" value="HTH-like_dom"/>
</dbReference>